<gene>
    <name evidence="2" type="ORF">DPMN_175795</name>
</gene>
<accession>A0A9D4E796</accession>
<dbReference type="EMBL" id="JAIWYP010000009">
    <property type="protein sequence ID" value="KAH3774413.1"/>
    <property type="molecule type" value="Genomic_DNA"/>
</dbReference>
<keyword evidence="3" id="KW-1185">Reference proteome</keyword>
<evidence type="ECO:0000256" key="1">
    <source>
        <dbReference type="SAM" id="SignalP"/>
    </source>
</evidence>
<dbReference type="Proteomes" id="UP000828390">
    <property type="component" value="Unassembled WGS sequence"/>
</dbReference>
<comment type="caution">
    <text evidence="2">The sequence shown here is derived from an EMBL/GenBank/DDBJ whole genome shotgun (WGS) entry which is preliminary data.</text>
</comment>
<protein>
    <recommendedName>
        <fullName evidence="4">Secreted protein</fullName>
    </recommendedName>
</protein>
<evidence type="ECO:0000313" key="2">
    <source>
        <dbReference type="EMBL" id="KAH3774413.1"/>
    </source>
</evidence>
<keyword evidence="1" id="KW-0732">Signal</keyword>
<reference evidence="2" key="2">
    <citation type="submission" date="2020-11" db="EMBL/GenBank/DDBJ databases">
        <authorList>
            <person name="McCartney M.A."/>
            <person name="Auch B."/>
            <person name="Kono T."/>
            <person name="Mallez S."/>
            <person name="Becker A."/>
            <person name="Gohl D.M."/>
            <person name="Silverstein K.A.T."/>
            <person name="Koren S."/>
            <person name="Bechman K.B."/>
            <person name="Herman A."/>
            <person name="Abrahante J.E."/>
            <person name="Garbe J."/>
        </authorList>
    </citation>
    <scope>NUCLEOTIDE SEQUENCE</scope>
    <source>
        <strain evidence="2">Duluth1</strain>
        <tissue evidence="2">Whole animal</tissue>
    </source>
</reference>
<sequence>MWTIPINAFFSTLLAILGTGPTNHVLHPPQFSQSQPKLSFELSWRIASSGRSFLHLPQVYCFVADNSFKISLAAVETGLVSGED</sequence>
<feature type="chain" id="PRO_5039281711" description="Secreted protein" evidence="1">
    <location>
        <begin position="19"/>
        <end position="84"/>
    </location>
</feature>
<evidence type="ECO:0008006" key="4">
    <source>
        <dbReference type="Google" id="ProtNLM"/>
    </source>
</evidence>
<name>A0A9D4E796_DREPO</name>
<organism evidence="2 3">
    <name type="scientific">Dreissena polymorpha</name>
    <name type="common">Zebra mussel</name>
    <name type="synonym">Mytilus polymorpha</name>
    <dbReference type="NCBI Taxonomy" id="45954"/>
    <lineage>
        <taxon>Eukaryota</taxon>
        <taxon>Metazoa</taxon>
        <taxon>Spiralia</taxon>
        <taxon>Lophotrochozoa</taxon>
        <taxon>Mollusca</taxon>
        <taxon>Bivalvia</taxon>
        <taxon>Autobranchia</taxon>
        <taxon>Heteroconchia</taxon>
        <taxon>Euheterodonta</taxon>
        <taxon>Imparidentia</taxon>
        <taxon>Neoheterodontei</taxon>
        <taxon>Myida</taxon>
        <taxon>Dreissenoidea</taxon>
        <taxon>Dreissenidae</taxon>
        <taxon>Dreissena</taxon>
    </lineage>
</organism>
<reference evidence="2" key="1">
    <citation type="journal article" date="2019" name="bioRxiv">
        <title>The Genome of the Zebra Mussel, Dreissena polymorpha: A Resource for Invasive Species Research.</title>
        <authorList>
            <person name="McCartney M.A."/>
            <person name="Auch B."/>
            <person name="Kono T."/>
            <person name="Mallez S."/>
            <person name="Zhang Y."/>
            <person name="Obille A."/>
            <person name="Becker A."/>
            <person name="Abrahante J.E."/>
            <person name="Garbe J."/>
            <person name="Badalamenti J.P."/>
            <person name="Herman A."/>
            <person name="Mangelson H."/>
            <person name="Liachko I."/>
            <person name="Sullivan S."/>
            <person name="Sone E.D."/>
            <person name="Koren S."/>
            <person name="Silverstein K.A.T."/>
            <person name="Beckman K.B."/>
            <person name="Gohl D.M."/>
        </authorList>
    </citation>
    <scope>NUCLEOTIDE SEQUENCE</scope>
    <source>
        <strain evidence="2">Duluth1</strain>
        <tissue evidence="2">Whole animal</tissue>
    </source>
</reference>
<feature type="signal peptide" evidence="1">
    <location>
        <begin position="1"/>
        <end position="18"/>
    </location>
</feature>
<dbReference type="AlphaFoldDB" id="A0A9D4E796"/>
<proteinExistence type="predicted"/>
<evidence type="ECO:0000313" key="3">
    <source>
        <dbReference type="Proteomes" id="UP000828390"/>
    </source>
</evidence>